<sequence length="489" mass="55859">MRFEIESMPGALLGFNLSMKTITSVGSVGRSSDVMGCDKKSLTRASEKAAAALPLNIDQLLIDVFFYLEKSVKRKENLKNFQELCSGETRKILKHVCTRWLSLGRALGRFIEQWDALLKYFHEETKTKPQIPSNLSAYKIPKTNFASNQNALKGKSQHTESNPLKRKCLEDSSKVNFVKEVEGKKKQSSISREERIFYLLSSDLNKAYCSFVLSTIKIFESVNTLLQSASPKSPLLIQILNDLLKELYTKFVKPSVVKNSVLIRVAYNSLANQKDDNDLIIGNQTRELVNSLKDHEKKEFFQCVRKYFSSACDYIVRKFPLQNEVLLNAEVANLKQIENSSFEKIRFFIDKFPFLLTIKENECHNDALDELQNQFSAAQFEDFASSGEDRLDVLVGTLKRIKRADGTPKYDRLARVLCAILVIPHSNAECERVFSVVKKNKTMFRSSISPKTLENILIAKCYEETNCYDRKFSKEFLAKAKKCTLNSLQ</sequence>
<evidence type="ECO:0000313" key="3">
    <source>
        <dbReference type="Proteomes" id="UP000054359"/>
    </source>
</evidence>
<gene>
    <name evidence="2" type="ORF">X975_23336</name>
</gene>
<dbReference type="GO" id="GO:0046983">
    <property type="term" value="F:protein dimerization activity"/>
    <property type="evidence" value="ECO:0007669"/>
    <property type="project" value="InterPro"/>
</dbReference>
<feature type="non-terminal residue" evidence="2">
    <location>
        <position position="489"/>
    </location>
</feature>
<dbReference type="SUPFAM" id="SSF53098">
    <property type="entry name" value="Ribonuclease H-like"/>
    <property type="match status" value="1"/>
</dbReference>
<organism evidence="2 3">
    <name type="scientific">Stegodyphus mimosarum</name>
    <name type="common">African social velvet spider</name>
    <dbReference type="NCBI Taxonomy" id="407821"/>
    <lineage>
        <taxon>Eukaryota</taxon>
        <taxon>Metazoa</taxon>
        <taxon>Ecdysozoa</taxon>
        <taxon>Arthropoda</taxon>
        <taxon>Chelicerata</taxon>
        <taxon>Arachnida</taxon>
        <taxon>Araneae</taxon>
        <taxon>Araneomorphae</taxon>
        <taxon>Entelegynae</taxon>
        <taxon>Eresoidea</taxon>
        <taxon>Eresidae</taxon>
        <taxon>Stegodyphus</taxon>
    </lineage>
</organism>
<reference evidence="2 3" key="1">
    <citation type="submission" date="2013-11" db="EMBL/GenBank/DDBJ databases">
        <title>Genome sequencing of Stegodyphus mimosarum.</title>
        <authorList>
            <person name="Bechsgaard J."/>
        </authorList>
    </citation>
    <scope>NUCLEOTIDE SEQUENCE [LARGE SCALE GENOMIC DNA]</scope>
</reference>
<dbReference type="InterPro" id="IPR012337">
    <property type="entry name" value="RNaseH-like_sf"/>
</dbReference>
<dbReference type="Proteomes" id="UP000054359">
    <property type="component" value="Unassembled WGS sequence"/>
</dbReference>
<dbReference type="OMA" id="HINSECE"/>
<evidence type="ECO:0000313" key="2">
    <source>
        <dbReference type="EMBL" id="KFM68966.1"/>
    </source>
</evidence>
<keyword evidence="3" id="KW-1185">Reference proteome</keyword>
<dbReference type="OrthoDB" id="6506642at2759"/>
<proteinExistence type="predicted"/>
<dbReference type="AlphaFoldDB" id="A0A087TV27"/>
<protein>
    <recommendedName>
        <fullName evidence="1">HAT C-terminal dimerisation domain-containing protein</fullName>
    </recommendedName>
</protein>
<dbReference type="Pfam" id="PF05699">
    <property type="entry name" value="Dimer_Tnp_hAT"/>
    <property type="match status" value="1"/>
</dbReference>
<dbReference type="InterPro" id="IPR008906">
    <property type="entry name" value="HATC_C_dom"/>
</dbReference>
<evidence type="ECO:0000259" key="1">
    <source>
        <dbReference type="Pfam" id="PF05699"/>
    </source>
</evidence>
<feature type="domain" description="HAT C-terminal dimerisation" evidence="1">
    <location>
        <begin position="408"/>
        <end position="459"/>
    </location>
</feature>
<dbReference type="PANTHER" id="PTHR37162">
    <property type="entry name" value="HAT FAMILY DIMERISATION DOMAINCONTAINING PROTEIN-RELATED"/>
    <property type="match status" value="1"/>
</dbReference>
<name>A0A087TV27_STEMI</name>
<dbReference type="PANTHER" id="PTHR37162:SF10">
    <property type="entry name" value="DUF4371 DOMAIN-CONTAINING PROTEIN"/>
    <property type="match status" value="1"/>
</dbReference>
<accession>A0A087TV27</accession>
<dbReference type="EMBL" id="KK116861">
    <property type="protein sequence ID" value="KFM68966.1"/>
    <property type="molecule type" value="Genomic_DNA"/>
</dbReference>